<evidence type="ECO:0000256" key="1">
    <source>
        <dbReference type="SAM" id="Phobius"/>
    </source>
</evidence>
<evidence type="ECO:0000313" key="2">
    <source>
        <dbReference type="EMBL" id="MCT8329255.1"/>
    </source>
</evidence>
<evidence type="ECO:0000313" key="3">
    <source>
        <dbReference type="Proteomes" id="UP001205601"/>
    </source>
</evidence>
<dbReference type="SUPFAM" id="SSF52833">
    <property type="entry name" value="Thioredoxin-like"/>
    <property type="match status" value="1"/>
</dbReference>
<dbReference type="Gene3D" id="3.40.30.10">
    <property type="entry name" value="Glutaredoxin"/>
    <property type="match status" value="1"/>
</dbReference>
<organism evidence="2 3">
    <name type="scientific">Albidovulum sediminis</name>
    <dbReference type="NCBI Taxonomy" id="3066345"/>
    <lineage>
        <taxon>Bacteria</taxon>
        <taxon>Pseudomonadati</taxon>
        <taxon>Pseudomonadota</taxon>
        <taxon>Alphaproteobacteria</taxon>
        <taxon>Rhodobacterales</taxon>
        <taxon>Paracoccaceae</taxon>
        <taxon>Albidovulum</taxon>
    </lineage>
</organism>
<keyword evidence="3" id="KW-1185">Reference proteome</keyword>
<protein>
    <recommendedName>
        <fullName evidence="4">Thioredoxin domain-containing protein</fullName>
    </recommendedName>
</protein>
<evidence type="ECO:0008006" key="4">
    <source>
        <dbReference type="Google" id="ProtNLM"/>
    </source>
</evidence>
<accession>A0ABT2NP17</accession>
<feature type="transmembrane region" description="Helical" evidence="1">
    <location>
        <begin position="253"/>
        <end position="271"/>
    </location>
</feature>
<sequence>MSRSTEPQAADFYRYDHPRIYPDILNDMFVRKSDLGPGDHVSLPDLQLVDGSTLRWPEASDRRPILIVFGSLTCPVTESAAEGLVRLHATYGHAIRFVLVNVREAHPGARVPQPRAAAAKLANARDLKARHRIPFEVAADDIDGTLHRALGGRPNSAYVIDFDCRILFRAQWANETAAIGRALAEIAARRPVSRPAVSRTMSAMARMIGHMGPVLRLAGKGATWDTWKVAPPLGLMMLASGLFFWLPRRHRGLPAMAVVMGAMTAGIAAILV</sequence>
<dbReference type="RefSeq" id="WP_261494672.1">
    <property type="nucleotide sequence ID" value="NZ_JAOCQF010000001.1"/>
</dbReference>
<dbReference type="EMBL" id="JAOCQF010000001">
    <property type="protein sequence ID" value="MCT8329255.1"/>
    <property type="molecule type" value="Genomic_DNA"/>
</dbReference>
<dbReference type="Proteomes" id="UP001205601">
    <property type="component" value="Unassembled WGS sequence"/>
</dbReference>
<comment type="caution">
    <text evidence="2">The sequence shown here is derived from an EMBL/GenBank/DDBJ whole genome shotgun (WGS) entry which is preliminary data.</text>
</comment>
<keyword evidence="1" id="KW-0812">Transmembrane</keyword>
<reference evidence="3" key="1">
    <citation type="submission" date="2023-07" db="EMBL/GenBank/DDBJ databases">
        <title>Defluviimonas sediminis sp. nov., isolated from mangrove sediment.</title>
        <authorList>
            <person name="Liu L."/>
            <person name="Li J."/>
            <person name="Huang Y."/>
            <person name="Pan J."/>
            <person name="Li M."/>
        </authorList>
    </citation>
    <scope>NUCLEOTIDE SEQUENCE [LARGE SCALE GENOMIC DNA]</scope>
    <source>
        <strain evidence="3">FT324</strain>
    </source>
</reference>
<dbReference type="InterPro" id="IPR036249">
    <property type="entry name" value="Thioredoxin-like_sf"/>
</dbReference>
<gene>
    <name evidence="2" type="ORF">N5I32_07000</name>
</gene>
<keyword evidence="1" id="KW-1133">Transmembrane helix</keyword>
<proteinExistence type="predicted"/>
<keyword evidence="1" id="KW-0472">Membrane</keyword>
<name>A0ABT2NP17_9RHOB</name>